<name>A0A077QXN3_9BASI</name>
<dbReference type="EMBL" id="HG529495">
    <property type="protein sequence ID" value="CDI51257.1"/>
    <property type="molecule type" value="Genomic_DNA"/>
</dbReference>
<sequence>MTRNALTSALIVTLLTTLAGAQTPTRTSGSGPDPRATTDLKLNQPTKSWTQWQPKATYAYSQLPDQYMGANRIASGEGGTPGGEPQSGYNTCARNTWNQDSRCQTAWINSLDDFCLWGPAEYGTVGEKERSGVAYCTTDRHGTRLIPDGSITGAHFVRTRDYVQVTGVGDFTSMLIPEGDDGGEFDPHGADDLGNPIGGIVYTTANPATNGEPFFVSEWTNFMSYNQFCLRACWGERAAAQCEHIYDVMGCQWNIPANYDMGVFEACDGAIGQLQGIYGSSTFRQGDPVTPSAHPAPSSSNCSSQRTISHGLLARSGAQSSSSTTEPSSSAAPTSSGSASTTARSVTGAVASSNPSSASASSSSNTGNVSTSQNNSNAASGASSLTMSAGLAGLVAIGAAAFAL</sequence>
<feature type="region of interest" description="Disordered" evidence="1">
    <location>
        <begin position="282"/>
        <end position="382"/>
    </location>
</feature>
<feature type="compositionally biased region" description="Low complexity" evidence="1">
    <location>
        <begin position="314"/>
        <end position="382"/>
    </location>
</feature>
<accession>A0A077QXN3</accession>
<proteinExistence type="predicted"/>
<feature type="signal peptide" evidence="2">
    <location>
        <begin position="1"/>
        <end position="21"/>
    </location>
</feature>
<feature type="region of interest" description="Disordered" evidence="1">
    <location>
        <begin position="22"/>
        <end position="41"/>
    </location>
</feature>
<evidence type="ECO:0000256" key="2">
    <source>
        <dbReference type="SAM" id="SignalP"/>
    </source>
</evidence>
<reference evidence="3" key="1">
    <citation type="journal article" date="2014" name="Genome Biol. Evol.">
        <title>Gene Loss Rather Than Gene Gain Is Associated with a Host Jump from Monocots to Dicots in the Smut Fungus Melanopsichium pennsylvanicum.</title>
        <authorList>
            <person name="Sharma R."/>
            <person name="Mishra B."/>
            <person name="Runge F."/>
            <person name="Thines M."/>
        </authorList>
    </citation>
    <scope>NUCLEOTIDE SEQUENCE</scope>
    <source>
        <strain evidence="3">4</strain>
    </source>
</reference>
<feature type="compositionally biased region" description="Polar residues" evidence="1">
    <location>
        <begin position="297"/>
        <end position="308"/>
    </location>
</feature>
<dbReference type="AlphaFoldDB" id="A0A077QXN3"/>
<feature type="chain" id="PRO_5001722646" description="Macrofage activating glycoprotein" evidence="2">
    <location>
        <begin position="22"/>
        <end position="404"/>
    </location>
</feature>
<keyword evidence="2" id="KW-0732">Signal</keyword>
<organism evidence="3">
    <name type="scientific">Melanopsichium pennsylvanicum 4</name>
    <dbReference type="NCBI Taxonomy" id="1398559"/>
    <lineage>
        <taxon>Eukaryota</taxon>
        <taxon>Fungi</taxon>
        <taxon>Dikarya</taxon>
        <taxon>Basidiomycota</taxon>
        <taxon>Ustilaginomycotina</taxon>
        <taxon>Ustilaginomycetes</taxon>
        <taxon>Ustilaginales</taxon>
        <taxon>Ustilaginaceae</taxon>
        <taxon>Melanopsichium</taxon>
    </lineage>
</organism>
<evidence type="ECO:0008006" key="4">
    <source>
        <dbReference type="Google" id="ProtNLM"/>
    </source>
</evidence>
<evidence type="ECO:0000256" key="1">
    <source>
        <dbReference type="SAM" id="MobiDB-lite"/>
    </source>
</evidence>
<protein>
    <recommendedName>
        <fullName evidence="4">Macrofage activating glycoprotein</fullName>
    </recommendedName>
</protein>
<evidence type="ECO:0000313" key="3">
    <source>
        <dbReference type="EMBL" id="CDI51257.1"/>
    </source>
</evidence>